<evidence type="ECO:0000313" key="3">
    <source>
        <dbReference type="EMBL" id="KAJ7750207.1"/>
    </source>
</evidence>
<feature type="compositionally biased region" description="Basic and acidic residues" evidence="2">
    <location>
        <begin position="196"/>
        <end position="211"/>
    </location>
</feature>
<dbReference type="EMBL" id="JARKIB010000066">
    <property type="protein sequence ID" value="KAJ7750207.1"/>
    <property type="molecule type" value="Genomic_DNA"/>
</dbReference>
<reference evidence="3" key="1">
    <citation type="submission" date="2023-03" db="EMBL/GenBank/DDBJ databases">
        <title>Massive genome expansion in bonnet fungi (Mycena s.s.) driven by repeated elements and novel gene families across ecological guilds.</title>
        <authorList>
            <consortium name="Lawrence Berkeley National Laboratory"/>
            <person name="Harder C.B."/>
            <person name="Miyauchi S."/>
            <person name="Viragh M."/>
            <person name="Kuo A."/>
            <person name="Thoen E."/>
            <person name="Andreopoulos B."/>
            <person name="Lu D."/>
            <person name="Skrede I."/>
            <person name="Drula E."/>
            <person name="Henrissat B."/>
            <person name="Morin E."/>
            <person name="Kohler A."/>
            <person name="Barry K."/>
            <person name="LaButti K."/>
            <person name="Morin E."/>
            <person name="Salamov A."/>
            <person name="Lipzen A."/>
            <person name="Mereny Z."/>
            <person name="Hegedus B."/>
            <person name="Baldrian P."/>
            <person name="Stursova M."/>
            <person name="Weitz H."/>
            <person name="Taylor A."/>
            <person name="Grigoriev I.V."/>
            <person name="Nagy L.G."/>
            <person name="Martin F."/>
            <person name="Kauserud H."/>
        </authorList>
    </citation>
    <scope>NUCLEOTIDE SEQUENCE</scope>
    <source>
        <strain evidence="3">CBHHK182m</strain>
    </source>
</reference>
<protein>
    <submittedName>
        <fullName evidence="3">Uncharacterized protein</fullName>
    </submittedName>
</protein>
<name>A0AAD7ITE9_9AGAR</name>
<gene>
    <name evidence="3" type="ORF">B0H16DRAFT_1549842</name>
</gene>
<sequence length="312" mass="34039">MLLSRTARRVPQRSTSTSVASSSTLPLYRSNLPQIFVHSRGYALSVTPPKAIKGMSLPRHFQGKKAYQYNWYTRILESSTTSPLIFLYHNDFTAQKLIKLRRDISAASNRSKPSLSSPSPAGVPAEPVAEPLLTVIRSSIFGAAIRDFPSVDNADVMRMTDGVTGALAVLSLPVLDPPQLKAILRTFDRNVPPRKQKTEEELQKELAEKNADPANPGRRIKRSRQVVDPELKVLGALLDGQILLPERVRDVADLPTLQTLREQLVGLLSSPGTQLAMVLSEAGGGRLARTLEGLKKGLEETSGDVPGDVPLP</sequence>
<evidence type="ECO:0000256" key="2">
    <source>
        <dbReference type="SAM" id="MobiDB-lite"/>
    </source>
</evidence>
<evidence type="ECO:0000313" key="4">
    <source>
        <dbReference type="Proteomes" id="UP001215598"/>
    </source>
</evidence>
<dbReference type="InterPro" id="IPR043141">
    <property type="entry name" value="Ribosomal_uL10-like_sf"/>
</dbReference>
<dbReference type="AlphaFoldDB" id="A0AAD7ITE9"/>
<accession>A0AAD7ITE9</accession>
<feature type="region of interest" description="Disordered" evidence="2">
    <location>
        <begin position="191"/>
        <end position="218"/>
    </location>
</feature>
<dbReference type="Proteomes" id="UP001215598">
    <property type="component" value="Unassembled WGS sequence"/>
</dbReference>
<comment type="similarity">
    <text evidence="1">Belongs to the universal ribosomal protein uL10 family.</text>
</comment>
<dbReference type="SUPFAM" id="SSF160369">
    <property type="entry name" value="Ribosomal protein L10-like"/>
    <property type="match status" value="1"/>
</dbReference>
<dbReference type="PANTHER" id="PTHR11560">
    <property type="entry name" value="39S RIBOSOMAL PROTEIN L10, MITOCHONDRIAL"/>
    <property type="match status" value="1"/>
</dbReference>
<keyword evidence="4" id="KW-1185">Reference proteome</keyword>
<evidence type="ECO:0000256" key="1">
    <source>
        <dbReference type="ARBA" id="ARBA00008889"/>
    </source>
</evidence>
<dbReference type="InterPro" id="IPR047865">
    <property type="entry name" value="Ribosomal_uL10_bac_type"/>
</dbReference>
<comment type="caution">
    <text evidence="3">The sequence shown here is derived from an EMBL/GenBank/DDBJ whole genome shotgun (WGS) entry which is preliminary data.</text>
</comment>
<organism evidence="3 4">
    <name type="scientific">Mycena metata</name>
    <dbReference type="NCBI Taxonomy" id="1033252"/>
    <lineage>
        <taxon>Eukaryota</taxon>
        <taxon>Fungi</taxon>
        <taxon>Dikarya</taxon>
        <taxon>Basidiomycota</taxon>
        <taxon>Agaricomycotina</taxon>
        <taxon>Agaricomycetes</taxon>
        <taxon>Agaricomycetidae</taxon>
        <taxon>Agaricales</taxon>
        <taxon>Marasmiineae</taxon>
        <taxon>Mycenaceae</taxon>
        <taxon>Mycena</taxon>
    </lineage>
</organism>
<proteinExistence type="inferred from homology"/>